<dbReference type="CDD" id="cd11029">
    <property type="entry name" value="CYP107-like"/>
    <property type="match status" value="1"/>
</dbReference>
<dbReference type="InterPro" id="IPR001128">
    <property type="entry name" value="Cyt_P450"/>
</dbReference>
<evidence type="ECO:0000313" key="10">
    <source>
        <dbReference type="Proteomes" id="UP000466794"/>
    </source>
</evidence>
<evidence type="ECO:0000256" key="8">
    <source>
        <dbReference type="RuleBase" id="RU000461"/>
    </source>
</evidence>
<dbReference type="GO" id="GO:0020037">
    <property type="term" value="F:heme binding"/>
    <property type="evidence" value="ECO:0007669"/>
    <property type="project" value="InterPro"/>
</dbReference>
<evidence type="ECO:0000256" key="7">
    <source>
        <dbReference type="ARBA" id="ARBA00023033"/>
    </source>
</evidence>
<comment type="similarity">
    <text evidence="2 8">Belongs to the cytochrome P450 family.</text>
</comment>
<dbReference type="Pfam" id="PF00067">
    <property type="entry name" value="p450"/>
    <property type="match status" value="1"/>
</dbReference>
<dbReference type="PROSITE" id="PS00086">
    <property type="entry name" value="CYTOCHROME_P450"/>
    <property type="match status" value="1"/>
</dbReference>
<dbReference type="Gene3D" id="1.10.630.10">
    <property type="entry name" value="Cytochrome P450"/>
    <property type="match status" value="1"/>
</dbReference>
<dbReference type="RefSeq" id="WP_157388010.1">
    <property type="nucleotide sequence ID" value="NZ_WRPP01000002.1"/>
</dbReference>
<evidence type="ECO:0000256" key="1">
    <source>
        <dbReference type="ARBA" id="ARBA00001971"/>
    </source>
</evidence>
<keyword evidence="4 8" id="KW-0479">Metal-binding</keyword>
<gene>
    <name evidence="9" type="ORF">GPX89_15005</name>
</gene>
<dbReference type="Proteomes" id="UP000466794">
    <property type="component" value="Unassembled WGS sequence"/>
</dbReference>
<dbReference type="InterPro" id="IPR002397">
    <property type="entry name" value="Cyt_P450_B"/>
</dbReference>
<dbReference type="FunFam" id="1.10.630.10:FF:000018">
    <property type="entry name" value="Cytochrome P450 monooxygenase"/>
    <property type="match status" value="1"/>
</dbReference>
<organism evidence="9 10">
    <name type="scientific">Nocardia terrae</name>
    <dbReference type="NCBI Taxonomy" id="2675851"/>
    <lineage>
        <taxon>Bacteria</taxon>
        <taxon>Bacillati</taxon>
        <taxon>Actinomycetota</taxon>
        <taxon>Actinomycetes</taxon>
        <taxon>Mycobacteriales</taxon>
        <taxon>Nocardiaceae</taxon>
        <taxon>Nocardia</taxon>
    </lineage>
</organism>
<dbReference type="PANTHER" id="PTHR46696:SF1">
    <property type="entry name" value="CYTOCHROME P450 YJIB-RELATED"/>
    <property type="match status" value="1"/>
</dbReference>
<sequence length="404" mass="43960">MTDTTVDRIEQIGDDFHSDPHAYYRRWRGNGPVQHVRGTRGATFWVIIGYAEARAALTDPRLRKGIAGIAEILRAHGQALFEDAGALNAHMLNSDPPDHTRLRKLVNRAFTPRHVAAMRPRIEEITATLLDDMAGHEQVDLLAAFANPLPTTVICELLGVPLADRDDFQGWTKVLIGVSGGPEDAPAAAAAMTGYLRGLIAAKRATPAEDLLSGLVHAVDEGDSLTENELVSMSFLLLLAGHETTVNLIGNGMYRLLQNPAQHRALLADPTAIPAAVEEFLRYDGPVGWATLRYTAEAVRIGETDIPAGELVYVALSAANRDPARYPNPDHLDLTADPTGHLGFGHGLHFCVGAPLARLEATTAFTALLSRFPHLRLADETFTPHWQTNVVLRGLDRLPIRLQP</sequence>
<keyword evidence="7 8" id="KW-0503">Monooxygenase</keyword>
<dbReference type="AlphaFoldDB" id="A0A7K1UWA7"/>
<evidence type="ECO:0000256" key="5">
    <source>
        <dbReference type="ARBA" id="ARBA00023002"/>
    </source>
</evidence>
<dbReference type="PANTHER" id="PTHR46696">
    <property type="entry name" value="P450, PUTATIVE (EUROFUNG)-RELATED"/>
    <property type="match status" value="1"/>
</dbReference>
<dbReference type="EMBL" id="WRPP01000002">
    <property type="protein sequence ID" value="MVU78551.1"/>
    <property type="molecule type" value="Genomic_DNA"/>
</dbReference>
<keyword evidence="5 8" id="KW-0560">Oxidoreductase</keyword>
<dbReference type="GO" id="GO:0005506">
    <property type="term" value="F:iron ion binding"/>
    <property type="evidence" value="ECO:0007669"/>
    <property type="project" value="InterPro"/>
</dbReference>
<dbReference type="PRINTS" id="PR00359">
    <property type="entry name" value="BP450"/>
</dbReference>
<evidence type="ECO:0000256" key="4">
    <source>
        <dbReference type="ARBA" id="ARBA00022723"/>
    </source>
</evidence>
<evidence type="ECO:0000256" key="2">
    <source>
        <dbReference type="ARBA" id="ARBA00010617"/>
    </source>
</evidence>
<evidence type="ECO:0000313" key="9">
    <source>
        <dbReference type="EMBL" id="MVU78551.1"/>
    </source>
</evidence>
<dbReference type="InterPro" id="IPR036396">
    <property type="entry name" value="Cyt_P450_sf"/>
</dbReference>
<proteinExistence type="inferred from homology"/>
<protein>
    <submittedName>
        <fullName evidence="9">Cytochrome P450</fullName>
    </submittedName>
</protein>
<dbReference type="GO" id="GO:0004497">
    <property type="term" value="F:monooxygenase activity"/>
    <property type="evidence" value="ECO:0007669"/>
    <property type="project" value="UniProtKB-KW"/>
</dbReference>
<accession>A0A7K1UWA7</accession>
<dbReference type="GO" id="GO:0016705">
    <property type="term" value="F:oxidoreductase activity, acting on paired donors, with incorporation or reduction of molecular oxygen"/>
    <property type="evidence" value="ECO:0007669"/>
    <property type="project" value="InterPro"/>
</dbReference>
<reference evidence="9 10" key="1">
    <citation type="submission" date="2019-12" db="EMBL/GenBank/DDBJ databases">
        <title>Nocardia sp. nov. ET3-3 isolated from soil.</title>
        <authorList>
            <person name="Kanchanasin P."/>
            <person name="Tanasupawat S."/>
            <person name="Yuki M."/>
            <person name="Kudo T."/>
        </authorList>
    </citation>
    <scope>NUCLEOTIDE SEQUENCE [LARGE SCALE GENOMIC DNA]</scope>
    <source>
        <strain evidence="9 10">ET3-3</strain>
    </source>
</reference>
<dbReference type="InterPro" id="IPR017972">
    <property type="entry name" value="Cyt_P450_CS"/>
</dbReference>
<keyword evidence="10" id="KW-1185">Reference proteome</keyword>
<comment type="cofactor">
    <cofactor evidence="1">
        <name>heme</name>
        <dbReference type="ChEBI" id="CHEBI:30413"/>
    </cofactor>
</comment>
<keyword evidence="3 8" id="KW-0349">Heme</keyword>
<dbReference type="SUPFAM" id="SSF48264">
    <property type="entry name" value="Cytochrome P450"/>
    <property type="match status" value="1"/>
</dbReference>
<evidence type="ECO:0000256" key="3">
    <source>
        <dbReference type="ARBA" id="ARBA00022617"/>
    </source>
</evidence>
<comment type="caution">
    <text evidence="9">The sequence shown here is derived from an EMBL/GenBank/DDBJ whole genome shotgun (WGS) entry which is preliminary data.</text>
</comment>
<evidence type="ECO:0000256" key="6">
    <source>
        <dbReference type="ARBA" id="ARBA00023004"/>
    </source>
</evidence>
<name>A0A7K1UWA7_9NOCA</name>
<keyword evidence="6 8" id="KW-0408">Iron</keyword>